<evidence type="ECO:0000313" key="2">
    <source>
        <dbReference type="EMBL" id="KAK9785003.1"/>
    </source>
</evidence>
<reference evidence="2 3" key="1">
    <citation type="journal article" date="2024" name="Nat. Commun.">
        <title>Phylogenomics reveals the evolutionary origins of lichenization in chlorophyte algae.</title>
        <authorList>
            <person name="Puginier C."/>
            <person name="Libourel C."/>
            <person name="Otte J."/>
            <person name="Skaloud P."/>
            <person name="Haon M."/>
            <person name="Grisel S."/>
            <person name="Petersen M."/>
            <person name="Berrin J.G."/>
            <person name="Delaux P.M."/>
            <person name="Dal Grande F."/>
            <person name="Keller J."/>
        </authorList>
    </citation>
    <scope>NUCLEOTIDE SEQUENCE [LARGE SCALE GENOMIC DNA]</scope>
    <source>
        <strain evidence="2 3">SAG 2036</strain>
    </source>
</reference>
<dbReference type="AlphaFoldDB" id="A0AAW1NI67"/>
<dbReference type="Proteomes" id="UP001465755">
    <property type="component" value="Unassembled WGS sequence"/>
</dbReference>
<dbReference type="Gene3D" id="3.40.50.2060">
    <property type="match status" value="1"/>
</dbReference>
<sequence length="660" mass="70586">MVLSIRAKQTEALVRMLRLNASQASVPGAQPAEAEVYKVLVLDRQTKDIIAPLLRVSDLRRHGVTLHLMLEADRQPIPDVPAVYFVSASQEHIQRILQDAAMGLYDSFHLNFVTLIPSALMEQLAQGAVGASCVQRIAKVHDQYLAFVALEAGLFSLGLPDSYLQLNSPTAKEPEIEAALGVIVDGLFSAIAALGVVPIIRCPQGALAQVVASKLDARLREHLRLRNNLFSESASGLAASLSRPLLCLFDRNYEMSVILQHAWTYRPMVHDILGMSLNRITLSDDSSAASSSGNPASPVKRAAKRSVEVGEGDFFWEANERSTFPKVAADVDVQLTKYKQAVEEMNRQTGARVDPNATTEDMMSNQTGAGNARGLMSAVSQLPALIERKRTIEKHSAILHSLLAEIKGRNLDKYYNNEEDMLGGKFPFASLLELVQGSKGTPTDKLRAALVYLCTCATPPGDSEYFDLERALSESAPGADLAALHYVRRLRRMKLTGRTGGAEALAASAAGGTAGGSALSNLAAGVGGGSHLLSWADKTFGQGLGALTKGVKDLLAGEQQTAVTVAVEGLMDAKPPPELDSFATFDPRAAPGKPVRATGPFREAIVFMIGGGNYLEAESLATWASRTQPAKNVIYGATDVLTGEQFAQQLAELGRLSGSA</sequence>
<dbReference type="GO" id="GO:0016192">
    <property type="term" value="P:vesicle-mediated transport"/>
    <property type="evidence" value="ECO:0007669"/>
    <property type="project" value="InterPro"/>
</dbReference>
<evidence type="ECO:0000256" key="1">
    <source>
        <dbReference type="ARBA" id="ARBA00009884"/>
    </source>
</evidence>
<keyword evidence="3" id="KW-1185">Reference proteome</keyword>
<proteinExistence type="inferred from homology"/>
<dbReference type="Pfam" id="PF00995">
    <property type="entry name" value="Sec1"/>
    <property type="match status" value="1"/>
</dbReference>
<protein>
    <submittedName>
        <fullName evidence="2">Uncharacterized protein</fullName>
    </submittedName>
</protein>
<dbReference type="PIRSF" id="PIRSF005715">
    <property type="entry name" value="VPS45_Sec1"/>
    <property type="match status" value="1"/>
</dbReference>
<evidence type="ECO:0000313" key="3">
    <source>
        <dbReference type="Proteomes" id="UP001465755"/>
    </source>
</evidence>
<comment type="similarity">
    <text evidence="1">Belongs to the STXBP/unc-18/SEC1 family.</text>
</comment>
<dbReference type="InterPro" id="IPR043127">
    <property type="entry name" value="Sec-1-like_dom3a"/>
</dbReference>
<dbReference type="PANTHER" id="PTHR11679">
    <property type="entry name" value="VESICLE PROTEIN SORTING-ASSOCIATED"/>
    <property type="match status" value="1"/>
</dbReference>
<dbReference type="InterPro" id="IPR001619">
    <property type="entry name" value="Sec1-like"/>
</dbReference>
<dbReference type="EMBL" id="JALJOQ010000324">
    <property type="protein sequence ID" value="KAK9785003.1"/>
    <property type="molecule type" value="Genomic_DNA"/>
</dbReference>
<comment type="caution">
    <text evidence="2">The sequence shown here is derived from an EMBL/GenBank/DDBJ whole genome shotgun (WGS) entry which is preliminary data.</text>
</comment>
<dbReference type="Gene3D" id="1.25.40.60">
    <property type="match status" value="1"/>
</dbReference>
<name>A0AAW1NI67_9CHLO</name>
<accession>A0AAW1NI67</accession>
<dbReference type="InterPro" id="IPR036045">
    <property type="entry name" value="Sec1-like_sf"/>
</dbReference>
<dbReference type="InterPro" id="IPR043154">
    <property type="entry name" value="Sec-1-like_dom1"/>
</dbReference>
<dbReference type="Gene3D" id="3.40.50.1910">
    <property type="match status" value="1"/>
</dbReference>
<organism evidence="2 3">
    <name type="scientific">Symbiochloris irregularis</name>
    <dbReference type="NCBI Taxonomy" id="706552"/>
    <lineage>
        <taxon>Eukaryota</taxon>
        <taxon>Viridiplantae</taxon>
        <taxon>Chlorophyta</taxon>
        <taxon>core chlorophytes</taxon>
        <taxon>Trebouxiophyceae</taxon>
        <taxon>Trebouxiales</taxon>
        <taxon>Trebouxiaceae</taxon>
        <taxon>Symbiochloris</taxon>
    </lineage>
</organism>
<dbReference type="SUPFAM" id="SSF56815">
    <property type="entry name" value="Sec1/munc18-like (SM) proteins"/>
    <property type="match status" value="1"/>
</dbReference>
<gene>
    <name evidence="2" type="ORF">WJX73_006581</name>
</gene>
<dbReference type="Gene3D" id="3.90.830.10">
    <property type="entry name" value="Syntaxin Binding Protein 1, Chain A, domain 2"/>
    <property type="match status" value="1"/>
</dbReference>
<dbReference type="InterPro" id="IPR027482">
    <property type="entry name" value="Sec1-like_dom2"/>
</dbReference>